<reference evidence="1 2" key="1">
    <citation type="submission" date="2017-09" db="EMBL/GenBank/DDBJ databases">
        <title>Depth-based differentiation of microbial function through sediment-hosted aquifers and enrichment of novel symbionts in the deep terrestrial subsurface.</title>
        <authorList>
            <person name="Probst A.J."/>
            <person name="Ladd B."/>
            <person name="Jarett J.K."/>
            <person name="Geller-Mcgrath D.E."/>
            <person name="Sieber C.M."/>
            <person name="Emerson J.B."/>
            <person name="Anantharaman K."/>
            <person name="Thomas B.C."/>
            <person name="Malmstrom R."/>
            <person name="Stieglmeier M."/>
            <person name="Klingl A."/>
            <person name="Woyke T."/>
            <person name="Ryan C.M."/>
            <person name="Banfield J.F."/>
        </authorList>
    </citation>
    <scope>NUCLEOTIDE SEQUENCE [LARGE SCALE GENOMIC DNA]</scope>
    <source>
        <strain evidence="1">CG11_big_fil_rev_8_21_14_0_20_42_13</strain>
    </source>
</reference>
<sequence>MAAGLALFFAGTRDFPQRGKSRSATRPRSRQYAIKGEPCLLGLRYALLKISPSQQANLHNFPHTTVPDLNIEIKAILCYYIFLRSETPCLYFI</sequence>
<evidence type="ECO:0000313" key="2">
    <source>
        <dbReference type="Proteomes" id="UP000229641"/>
    </source>
</evidence>
<dbReference type="EMBL" id="PCWA01000109">
    <property type="protein sequence ID" value="PIQ88322.1"/>
    <property type="molecule type" value="Genomic_DNA"/>
</dbReference>
<gene>
    <name evidence="1" type="ORF">COV72_08425</name>
</gene>
<dbReference type="AlphaFoldDB" id="A0A2H0LVA2"/>
<dbReference type="Proteomes" id="UP000229641">
    <property type="component" value="Unassembled WGS sequence"/>
</dbReference>
<evidence type="ECO:0000313" key="1">
    <source>
        <dbReference type="EMBL" id="PIQ88322.1"/>
    </source>
</evidence>
<comment type="caution">
    <text evidence="1">The sequence shown here is derived from an EMBL/GenBank/DDBJ whole genome shotgun (WGS) entry which is preliminary data.</text>
</comment>
<protein>
    <submittedName>
        <fullName evidence="1">Uncharacterized protein</fullName>
    </submittedName>
</protein>
<name>A0A2H0LVA2_9BACT</name>
<accession>A0A2H0LVA2</accession>
<proteinExistence type="predicted"/>
<organism evidence="1 2">
    <name type="scientific">Candidatus Ghiorseimicrobium undicola</name>
    <dbReference type="NCBI Taxonomy" id="1974746"/>
    <lineage>
        <taxon>Bacteria</taxon>
        <taxon>Pseudomonadati</taxon>
        <taxon>Candidatus Omnitrophota</taxon>
        <taxon>Candidatus Ghiorseimicrobium</taxon>
    </lineage>
</organism>